<keyword evidence="4 6" id="KW-1133">Transmembrane helix</keyword>
<evidence type="ECO:0000256" key="4">
    <source>
        <dbReference type="ARBA" id="ARBA00022989"/>
    </source>
</evidence>
<organism evidence="7">
    <name type="scientific">Candidatus Nitrotoga fabula</name>
    <dbReference type="NCBI Taxonomy" id="2182327"/>
    <lineage>
        <taxon>Bacteria</taxon>
        <taxon>Pseudomonadati</taxon>
        <taxon>Pseudomonadota</taxon>
        <taxon>Betaproteobacteria</taxon>
        <taxon>Nitrosomonadales</taxon>
        <taxon>Gallionellaceae</taxon>
        <taxon>Candidatus Nitrotoga</taxon>
    </lineage>
</organism>
<dbReference type="InterPro" id="IPR005495">
    <property type="entry name" value="LptG/LptF_permease"/>
</dbReference>
<dbReference type="GO" id="GO:0043190">
    <property type="term" value="C:ATP-binding cassette (ABC) transporter complex"/>
    <property type="evidence" value="ECO:0007669"/>
    <property type="project" value="InterPro"/>
</dbReference>
<name>A0A2X0QU69_9PROT</name>
<comment type="subcellular location">
    <subcellularLocation>
        <location evidence="1">Cell membrane</location>
        <topology evidence="1">Multi-pass membrane protein</topology>
    </subcellularLocation>
</comment>
<dbReference type="PANTHER" id="PTHR33529:SF2">
    <property type="entry name" value="LIPOPOLYSACCHARIDE EXPORT SYSTEM PERMEASE PROTEIN LPTG"/>
    <property type="match status" value="1"/>
</dbReference>
<evidence type="ECO:0000256" key="2">
    <source>
        <dbReference type="ARBA" id="ARBA00022475"/>
    </source>
</evidence>
<dbReference type="Pfam" id="PF03739">
    <property type="entry name" value="LptF_LptG"/>
    <property type="match status" value="1"/>
</dbReference>
<keyword evidence="3 6" id="KW-0812">Transmembrane</keyword>
<evidence type="ECO:0000256" key="6">
    <source>
        <dbReference type="SAM" id="Phobius"/>
    </source>
</evidence>
<dbReference type="PANTHER" id="PTHR33529">
    <property type="entry name" value="SLR0882 PROTEIN-RELATED"/>
    <property type="match status" value="1"/>
</dbReference>
<keyword evidence="5 6" id="KW-0472">Membrane</keyword>
<feature type="transmembrane region" description="Helical" evidence="6">
    <location>
        <begin position="12"/>
        <end position="30"/>
    </location>
</feature>
<evidence type="ECO:0000256" key="3">
    <source>
        <dbReference type="ARBA" id="ARBA00022692"/>
    </source>
</evidence>
<dbReference type="NCBIfam" id="TIGR04408">
    <property type="entry name" value="LptG_lptG"/>
    <property type="match status" value="1"/>
</dbReference>
<gene>
    <name evidence="7" type="ORF">NITFAB_0707</name>
</gene>
<dbReference type="GO" id="GO:0055085">
    <property type="term" value="P:transmembrane transport"/>
    <property type="evidence" value="ECO:0007669"/>
    <property type="project" value="InterPro"/>
</dbReference>
<sequence length="357" mass="40532">MKLLTRSLGREIYFSIALVFAALLMLFSFFDLIHELNILGSGYHLGYAALFVLLSVPGRMYELFPVAVLIGAIIALTHMAMNSELTVYRASGVSLRQMIMALLKTGLPLVLLSFLCGELIAPLSEQMAKELRLKAQNAEIRLKEFRSGVWAKDERSFVNIKNVLPDTTLLNISIYEFDEIFHLRSIISAKRAVFVEKNHWTLEGVTQTIFTRQGTAINHQDRMEWRSALNLGILRALLAGPDQMSVVNLYQYIQHLRDNRQKTVSYEIALWNKLVYPATVLVMLLLALPFAAQQRREGGISAKVFTGILLGLTFHFVDKLFSNLGAINEWQPVLIAIAMPVLFLMLASWMLWKTERR</sequence>
<feature type="transmembrane region" description="Helical" evidence="6">
    <location>
        <begin position="36"/>
        <end position="56"/>
    </location>
</feature>
<protein>
    <submittedName>
        <fullName evidence="7">Permease YjgP/YjgQ family protein</fullName>
    </submittedName>
</protein>
<dbReference type="AlphaFoldDB" id="A0A2X0QU69"/>
<feature type="transmembrane region" description="Helical" evidence="6">
    <location>
        <begin position="101"/>
        <end position="124"/>
    </location>
</feature>
<feature type="transmembrane region" description="Helical" evidence="6">
    <location>
        <begin position="273"/>
        <end position="292"/>
    </location>
</feature>
<evidence type="ECO:0000313" key="7">
    <source>
        <dbReference type="EMBL" id="SPS05118.1"/>
    </source>
</evidence>
<reference evidence="7" key="1">
    <citation type="submission" date="2018-05" db="EMBL/GenBank/DDBJ databases">
        <authorList>
            <person name="Lanie J.A."/>
            <person name="Ng W.-L."/>
            <person name="Kazmierczak K.M."/>
            <person name="Andrzejewski T.M."/>
            <person name="Davidsen T.M."/>
            <person name="Wayne K.J."/>
            <person name="Tettelin H."/>
            <person name="Glass J.I."/>
            <person name="Rusch D."/>
            <person name="Podicherti R."/>
            <person name="Tsui H.-C.T."/>
            <person name="Winkler M.E."/>
        </authorList>
    </citation>
    <scope>NUCLEOTIDE SEQUENCE</scope>
    <source>
        <strain evidence="7">KNB</strain>
    </source>
</reference>
<proteinExistence type="predicted"/>
<evidence type="ECO:0000256" key="1">
    <source>
        <dbReference type="ARBA" id="ARBA00004651"/>
    </source>
</evidence>
<dbReference type="InterPro" id="IPR030923">
    <property type="entry name" value="LptG"/>
</dbReference>
<dbReference type="EMBL" id="LS423452">
    <property type="protein sequence ID" value="SPS05118.1"/>
    <property type="molecule type" value="Genomic_DNA"/>
</dbReference>
<accession>A0A2X0QU69</accession>
<feature type="transmembrane region" description="Helical" evidence="6">
    <location>
        <begin position="333"/>
        <end position="352"/>
    </location>
</feature>
<feature type="transmembrane region" description="Helical" evidence="6">
    <location>
        <begin position="63"/>
        <end position="81"/>
    </location>
</feature>
<evidence type="ECO:0000256" key="5">
    <source>
        <dbReference type="ARBA" id="ARBA00023136"/>
    </source>
</evidence>
<dbReference type="GO" id="GO:0015920">
    <property type="term" value="P:lipopolysaccharide transport"/>
    <property type="evidence" value="ECO:0007669"/>
    <property type="project" value="TreeGrafter"/>
</dbReference>
<keyword evidence="2" id="KW-1003">Cell membrane</keyword>